<evidence type="ECO:0000313" key="2">
    <source>
        <dbReference type="Proteomes" id="UP000019443"/>
    </source>
</evidence>
<dbReference type="HOGENOM" id="CLU_2221098_0_0_5"/>
<sequence>MSKITAATLIIDEHGERIEANPSVASRFSPALQELIDANRKRFADVVVKDEPDDLHQLAVLIKAAEVACAASPDHFHDYAFAAGYVAALVAGDDGAERARAIAATL</sequence>
<protein>
    <submittedName>
        <fullName evidence="1">Uncharacterized protein</fullName>
    </submittedName>
</protein>
<organism evidence="1 2">
    <name type="scientific">Rhizobium favelukesii</name>
    <dbReference type="NCBI Taxonomy" id="348824"/>
    <lineage>
        <taxon>Bacteria</taxon>
        <taxon>Pseudomonadati</taxon>
        <taxon>Pseudomonadota</taxon>
        <taxon>Alphaproteobacteria</taxon>
        <taxon>Hyphomicrobiales</taxon>
        <taxon>Rhizobiaceae</taxon>
        <taxon>Rhizobium/Agrobacterium group</taxon>
        <taxon>Rhizobium</taxon>
    </lineage>
</organism>
<dbReference type="KEGG" id="rhl:LPU83_1954"/>
<name>W6RFZ6_9HYPH</name>
<dbReference type="RefSeq" id="WP_024314020.1">
    <property type="nucleotide sequence ID" value="NZ_ATTO01000008.1"/>
</dbReference>
<proteinExistence type="predicted"/>
<dbReference type="Proteomes" id="UP000019443">
    <property type="component" value="Chromosome"/>
</dbReference>
<evidence type="ECO:0000313" key="1">
    <source>
        <dbReference type="EMBL" id="CDM57613.1"/>
    </source>
</evidence>
<dbReference type="EMBL" id="HG916852">
    <property type="protein sequence ID" value="CDM57613.1"/>
    <property type="molecule type" value="Genomic_DNA"/>
</dbReference>
<gene>
    <name evidence="1" type="ORF">LPU83_1954</name>
</gene>
<dbReference type="PATRIC" id="fig|348824.6.peg.2102"/>
<reference evidence="1" key="1">
    <citation type="submission" date="2013-11" db="EMBL/GenBank/DDBJ databases">
        <title>Draft genome sequence of the broad-host-range Rhizobium sp. LPU83 strain, a member of the low-genetic diversity Oregon-like Rhizobium sp. group.</title>
        <authorList>
            <person name="Wibberg D."/>
            <person name="Puehler A."/>
            <person name="Schlueter A."/>
        </authorList>
    </citation>
    <scope>NUCLEOTIDE SEQUENCE [LARGE SCALE GENOMIC DNA]</scope>
    <source>
        <strain evidence="1">LPU83</strain>
    </source>
</reference>
<dbReference type="AlphaFoldDB" id="W6RFZ6"/>
<accession>W6RFZ6</accession>
<keyword evidence="2" id="KW-1185">Reference proteome</keyword>